<dbReference type="CDD" id="cd06171">
    <property type="entry name" value="Sigma70_r4"/>
    <property type="match status" value="1"/>
</dbReference>
<evidence type="ECO:0000259" key="6">
    <source>
        <dbReference type="Pfam" id="PF08281"/>
    </source>
</evidence>
<dbReference type="InterPro" id="IPR039425">
    <property type="entry name" value="RNA_pol_sigma-70-like"/>
</dbReference>
<dbReference type="SUPFAM" id="SSF88659">
    <property type="entry name" value="Sigma3 and sigma4 domains of RNA polymerase sigma factors"/>
    <property type="match status" value="1"/>
</dbReference>
<dbReference type="InterPro" id="IPR013249">
    <property type="entry name" value="RNA_pol_sigma70_r4_t2"/>
</dbReference>
<feature type="domain" description="RNA polymerase sigma-70 region 2" evidence="5">
    <location>
        <begin position="10"/>
        <end position="73"/>
    </location>
</feature>
<name>A0A1M6B0K2_9FLAO</name>
<dbReference type="RefSeq" id="WP_317045379.1">
    <property type="nucleotide sequence ID" value="NZ_FQYX01000002.1"/>
</dbReference>
<dbReference type="InterPro" id="IPR014284">
    <property type="entry name" value="RNA_pol_sigma-70_dom"/>
</dbReference>
<protein>
    <submittedName>
        <fullName evidence="7">RNA polymerase, sigma subunit, SigZ</fullName>
    </submittedName>
</protein>
<feature type="domain" description="RNA polymerase sigma factor 70 region 4 type 2" evidence="6">
    <location>
        <begin position="97"/>
        <end position="145"/>
    </location>
</feature>
<gene>
    <name evidence="7" type="ORF">SAMN04487911_10223</name>
</gene>
<comment type="similarity">
    <text evidence="1">Belongs to the sigma-70 factor family. ECF subfamily.</text>
</comment>
<dbReference type="GO" id="GO:0003677">
    <property type="term" value="F:DNA binding"/>
    <property type="evidence" value="ECO:0007669"/>
    <property type="project" value="InterPro"/>
</dbReference>
<organism evidence="7 8">
    <name type="scientific">Arenibacter nanhaiticus</name>
    <dbReference type="NCBI Taxonomy" id="558155"/>
    <lineage>
        <taxon>Bacteria</taxon>
        <taxon>Pseudomonadati</taxon>
        <taxon>Bacteroidota</taxon>
        <taxon>Flavobacteriia</taxon>
        <taxon>Flavobacteriales</taxon>
        <taxon>Flavobacteriaceae</taxon>
        <taxon>Arenibacter</taxon>
    </lineage>
</organism>
<dbReference type="InterPro" id="IPR036388">
    <property type="entry name" value="WH-like_DNA-bd_sf"/>
</dbReference>
<evidence type="ECO:0000313" key="7">
    <source>
        <dbReference type="EMBL" id="SHI42207.1"/>
    </source>
</evidence>
<dbReference type="GO" id="GO:0016987">
    <property type="term" value="F:sigma factor activity"/>
    <property type="evidence" value="ECO:0007669"/>
    <property type="project" value="UniProtKB-KW"/>
</dbReference>
<dbReference type="PANTHER" id="PTHR43133:SF62">
    <property type="entry name" value="RNA POLYMERASE SIGMA FACTOR SIGZ"/>
    <property type="match status" value="1"/>
</dbReference>
<dbReference type="Proteomes" id="UP000184231">
    <property type="component" value="Unassembled WGS sequence"/>
</dbReference>
<dbReference type="STRING" id="558155.SAMN04487911_10223"/>
<dbReference type="AlphaFoldDB" id="A0A1M6B0K2"/>
<dbReference type="Gene3D" id="1.10.1740.10">
    <property type="match status" value="1"/>
</dbReference>
<reference evidence="7 8" key="1">
    <citation type="submission" date="2016-11" db="EMBL/GenBank/DDBJ databases">
        <authorList>
            <person name="Jaros S."/>
            <person name="Januszkiewicz K."/>
            <person name="Wedrychowicz H."/>
        </authorList>
    </citation>
    <scope>NUCLEOTIDE SEQUENCE [LARGE SCALE GENOMIC DNA]</scope>
    <source>
        <strain evidence="7 8">CGMCC 1.8863</strain>
    </source>
</reference>
<accession>A0A1M6B0K2</accession>
<evidence type="ECO:0000259" key="5">
    <source>
        <dbReference type="Pfam" id="PF04542"/>
    </source>
</evidence>
<evidence type="ECO:0000256" key="4">
    <source>
        <dbReference type="ARBA" id="ARBA00023163"/>
    </source>
</evidence>
<dbReference type="InterPro" id="IPR013324">
    <property type="entry name" value="RNA_pol_sigma_r3/r4-like"/>
</dbReference>
<proteinExistence type="inferred from homology"/>
<dbReference type="Gene3D" id="1.10.10.10">
    <property type="entry name" value="Winged helix-like DNA-binding domain superfamily/Winged helix DNA-binding domain"/>
    <property type="match status" value="1"/>
</dbReference>
<evidence type="ECO:0000256" key="3">
    <source>
        <dbReference type="ARBA" id="ARBA00023082"/>
    </source>
</evidence>
<keyword evidence="3" id="KW-0731">Sigma factor</keyword>
<dbReference type="InterPro" id="IPR013325">
    <property type="entry name" value="RNA_pol_sigma_r2"/>
</dbReference>
<dbReference type="SUPFAM" id="SSF88946">
    <property type="entry name" value="Sigma2 domain of RNA polymerase sigma factors"/>
    <property type="match status" value="1"/>
</dbReference>
<dbReference type="EMBL" id="FQYX01000002">
    <property type="protein sequence ID" value="SHI42207.1"/>
    <property type="molecule type" value="Genomic_DNA"/>
</dbReference>
<dbReference type="GO" id="GO:0006352">
    <property type="term" value="P:DNA-templated transcription initiation"/>
    <property type="evidence" value="ECO:0007669"/>
    <property type="project" value="InterPro"/>
</dbReference>
<keyword evidence="8" id="KW-1185">Reference proteome</keyword>
<sequence length="175" mass="20515">MKIDTITIWNTYNSQLYFFILKKVKNKDSVDEILQNSFLKIHQNIEQLKNPEKVKAWTYQIVRNEIANHFKDSTDTSISLNQDLLKDAENHPKFCCFDKFIANLPLEYKEVIDMVFIKGKKQIEVAELLKISLPNVKARIRRGKLILKKNFNECCKFEINKEGKLVGEENCAKCN</sequence>
<evidence type="ECO:0000256" key="2">
    <source>
        <dbReference type="ARBA" id="ARBA00023015"/>
    </source>
</evidence>
<evidence type="ECO:0000256" key="1">
    <source>
        <dbReference type="ARBA" id="ARBA00010641"/>
    </source>
</evidence>
<dbReference type="Pfam" id="PF04542">
    <property type="entry name" value="Sigma70_r2"/>
    <property type="match status" value="1"/>
</dbReference>
<keyword evidence="2" id="KW-0805">Transcription regulation</keyword>
<dbReference type="InterPro" id="IPR007627">
    <property type="entry name" value="RNA_pol_sigma70_r2"/>
</dbReference>
<dbReference type="Pfam" id="PF08281">
    <property type="entry name" value="Sigma70_r4_2"/>
    <property type="match status" value="1"/>
</dbReference>
<keyword evidence="4" id="KW-0804">Transcription</keyword>
<dbReference type="NCBIfam" id="TIGR02937">
    <property type="entry name" value="sigma70-ECF"/>
    <property type="match status" value="1"/>
</dbReference>
<dbReference type="PANTHER" id="PTHR43133">
    <property type="entry name" value="RNA POLYMERASE ECF-TYPE SIGMA FACTO"/>
    <property type="match status" value="1"/>
</dbReference>
<evidence type="ECO:0000313" key="8">
    <source>
        <dbReference type="Proteomes" id="UP000184231"/>
    </source>
</evidence>